<dbReference type="InterPro" id="IPR050596">
    <property type="entry name" value="AspAT/PAT-like"/>
</dbReference>
<accession>A0ABS6ECC1</accession>
<dbReference type="InterPro" id="IPR004838">
    <property type="entry name" value="NHTrfase_class1_PyrdxlP-BS"/>
</dbReference>
<proteinExistence type="predicted"/>
<dbReference type="Pfam" id="PF00155">
    <property type="entry name" value="Aminotran_1_2"/>
    <property type="match status" value="1"/>
</dbReference>
<dbReference type="PROSITE" id="PS00105">
    <property type="entry name" value="AA_TRANSFER_CLASS_1"/>
    <property type="match status" value="1"/>
</dbReference>
<evidence type="ECO:0000256" key="2">
    <source>
        <dbReference type="ARBA" id="ARBA00022576"/>
    </source>
</evidence>
<comment type="cofactor">
    <cofactor evidence="1">
        <name>pyridoxal 5'-phosphate</name>
        <dbReference type="ChEBI" id="CHEBI:597326"/>
    </cofactor>
</comment>
<dbReference type="NCBIfam" id="NF005744">
    <property type="entry name" value="PRK07568.1"/>
    <property type="match status" value="1"/>
</dbReference>
<dbReference type="EMBL" id="JAHLQF010000001">
    <property type="protein sequence ID" value="MBU5482820.1"/>
    <property type="molecule type" value="Genomic_DNA"/>
</dbReference>
<evidence type="ECO:0000313" key="6">
    <source>
        <dbReference type="EMBL" id="MBU5482820.1"/>
    </source>
</evidence>
<dbReference type="Proteomes" id="UP000726170">
    <property type="component" value="Unassembled WGS sequence"/>
</dbReference>
<sequence>MNISKRIDNMKFSEIRKFIPFADEAKERGIKVHHLNIGQPDIKTPEEFFHAINNFKEKTLKYENSHGIKELISSFIKYYKSININLDKDDILITHGASEGILFALLTICDYGDEIILPEPYYTNYNNMAKMAGVTIKSFRTYREDGFHLKNKEDILKNITPRTKAMLICNPGNPTGVVYTEEEVRLLCDIAKEKDLFIIVDEVYREFVYGTEKFTSFMHMENVSDRVILVDSISKRYSACGARIGMLVCRNKIVSNEFMKLSQTRLSVSSIDQIGAASLIDVTPQYLIDVNKEYEKRRDVLYEGLISIPGVSCEKPSGAFYIIVKLPVKNADHFTKWLLTDFNLNNKTVMITPAAGFYATEGLGLDEVRLSYCIDREDLKESVEILRRALEEYKKIFD</sequence>
<dbReference type="CDD" id="cd00609">
    <property type="entry name" value="AAT_like"/>
    <property type="match status" value="1"/>
</dbReference>
<evidence type="ECO:0000256" key="1">
    <source>
        <dbReference type="ARBA" id="ARBA00001933"/>
    </source>
</evidence>
<gene>
    <name evidence="6" type="ORF">KQI86_00695</name>
</gene>
<keyword evidence="3" id="KW-0808">Transferase</keyword>
<organism evidence="6 7">
    <name type="scientific">Clostridium mobile</name>
    <dbReference type="NCBI Taxonomy" id="2841512"/>
    <lineage>
        <taxon>Bacteria</taxon>
        <taxon>Bacillati</taxon>
        <taxon>Bacillota</taxon>
        <taxon>Clostridia</taxon>
        <taxon>Eubacteriales</taxon>
        <taxon>Clostridiaceae</taxon>
        <taxon>Clostridium</taxon>
    </lineage>
</organism>
<reference evidence="6 7" key="1">
    <citation type="submission" date="2021-06" db="EMBL/GenBank/DDBJ databases">
        <authorList>
            <person name="Sun Q."/>
            <person name="Li D."/>
        </authorList>
    </citation>
    <scope>NUCLEOTIDE SEQUENCE [LARGE SCALE GENOMIC DNA]</scope>
    <source>
        <strain evidence="6 7">MSJ-11</strain>
    </source>
</reference>
<dbReference type="RefSeq" id="WP_216437237.1">
    <property type="nucleotide sequence ID" value="NZ_JAHLQF010000001.1"/>
</dbReference>
<dbReference type="GO" id="GO:0008483">
    <property type="term" value="F:transaminase activity"/>
    <property type="evidence" value="ECO:0007669"/>
    <property type="project" value="UniProtKB-KW"/>
</dbReference>
<keyword evidence="7" id="KW-1185">Reference proteome</keyword>
<name>A0ABS6ECC1_9CLOT</name>
<comment type="caution">
    <text evidence="6">The sequence shown here is derived from an EMBL/GenBank/DDBJ whole genome shotgun (WGS) entry which is preliminary data.</text>
</comment>
<evidence type="ECO:0000256" key="3">
    <source>
        <dbReference type="ARBA" id="ARBA00022679"/>
    </source>
</evidence>
<protein>
    <submittedName>
        <fullName evidence="6">Pyridoxal phosphate-dependent aminotransferase</fullName>
    </submittedName>
</protein>
<evidence type="ECO:0000313" key="7">
    <source>
        <dbReference type="Proteomes" id="UP000726170"/>
    </source>
</evidence>
<evidence type="ECO:0000259" key="5">
    <source>
        <dbReference type="Pfam" id="PF00155"/>
    </source>
</evidence>
<dbReference type="PANTHER" id="PTHR46383">
    <property type="entry name" value="ASPARTATE AMINOTRANSFERASE"/>
    <property type="match status" value="1"/>
</dbReference>
<feature type="domain" description="Aminotransferase class I/classII large" evidence="5">
    <location>
        <begin position="32"/>
        <end position="384"/>
    </location>
</feature>
<dbReference type="InterPro" id="IPR004839">
    <property type="entry name" value="Aminotransferase_I/II_large"/>
</dbReference>
<keyword evidence="4" id="KW-0663">Pyridoxal phosphate</keyword>
<evidence type="ECO:0000256" key="4">
    <source>
        <dbReference type="ARBA" id="ARBA00022898"/>
    </source>
</evidence>
<keyword evidence="2 6" id="KW-0032">Aminotransferase</keyword>